<dbReference type="RefSeq" id="WP_189177726.1">
    <property type="nucleotide sequence ID" value="NZ_BMNG01000028.1"/>
</dbReference>
<evidence type="ECO:0000313" key="1">
    <source>
        <dbReference type="EMBL" id="GGO59559.1"/>
    </source>
</evidence>
<reference evidence="2" key="1">
    <citation type="journal article" date="2019" name="Int. J. Syst. Evol. Microbiol.">
        <title>The Global Catalogue of Microorganisms (GCM) 10K type strain sequencing project: providing services to taxonomists for standard genome sequencing and annotation.</title>
        <authorList>
            <consortium name="The Broad Institute Genomics Platform"/>
            <consortium name="The Broad Institute Genome Sequencing Center for Infectious Disease"/>
            <person name="Wu L."/>
            <person name="Ma J."/>
        </authorList>
    </citation>
    <scope>NUCLEOTIDE SEQUENCE [LARGE SCALE GENOMIC DNA]</scope>
    <source>
        <strain evidence="2">CGMCC 4.7349</strain>
    </source>
</reference>
<name>A0ABQ2MX16_9ACTN</name>
<comment type="caution">
    <text evidence="1">The sequence shown here is derived from an EMBL/GenBank/DDBJ whole genome shotgun (WGS) entry which is preliminary data.</text>
</comment>
<evidence type="ECO:0000313" key="2">
    <source>
        <dbReference type="Proteomes" id="UP000656881"/>
    </source>
</evidence>
<proteinExistence type="predicted"/>
<dbReference type="EMBL" id="BMNG01000028">
    <property type="protein sequence ID" value="GGO59559.1"/>
    <property type="molecule type" value="Genomic_DNA"/>
</dbReference>
<protein>
    <recommendedName>
        <fullName evidence="3">RacP protein</fullName>
    </recommendedName>
</protein>
<dbReference type="Proteomes" id="UP000656881">
    <property type="component" value="Unassembled WGS sequence"/>
</dbReference>
<evidence type="ECO:0008006" key="3">
    <source>
        <dbReference type="Google" id="ProtNLM"/>
    </source>
</evidence>
<sequence length="136" mass="15063">MGRGVPAHVHAEAILSALLEARPAGLTIAQLMSATERTCAQVHTGLRHLRKVAAAKGLPPVTWDRRWGYRMLDDAPEVCIGYERAFFETVHHRVENFIAGTLLPHQKKTPNDPYIRTVMAQMGAIESTLQLLASLE</sequence>
<accession>A0ABQ2MX16</accession>
<gene>
    <name evidence="1" type="ORF">GCM10012286_81440</name>
</gene>
<keyword evidence="2" id="KW-1185">Reference proteome</keyword>
<organism evidence="1 2">
    <name type="scientific">Streptomyces lasiicapitis</name>
    <dbReference type="NCBI Taxonomy" id="1923961"/>
    <lineage>
        <taxon>Bacteria</taxon>
        <taxon>Bacillati</taxon>
        <taxon>Actinomycetota</taxon>
        <taxon>Actinomycetes</taxon>
        <taxon>Kitasatosporales</taxon>
        <taxon>Streptomycetaceae</taxon>
        <taxon>Streptomyces</taxon>
    </lineage>
</organism>